<evidence type="ECO:0000256" key="3">
    <source>
        <dbReference type="ARBA" id="ARBA00022723"/>
    </source>
</evidence>
<dbReference type="InterPro" id="IPR020843">
    <property type="entry name" value="ER"/>
</dbReference>
<keyword evidence="4 7" id="KW-0862">Zinc</keyword>
<dbReference type="Pfam" id="PF00172">
    <property type="entry name" value="Zn_clus"/>
    <property type="match status" value="1"/>
</dbReference>
<evidence type="ECO:0000256" key="6">
    <source>
        <dbReference type="ARBA" id="ARBA00023242"/>
    </source>
</evidence>
<dbReference type="SUPFAM" id="SSF51735">
    <property type="entry name" value="NAD(P)-binding Rossmann-fold domains"/>
    <property type="match status" value="1"/>
</dbReference>
<dbReference type="Gene3D" id="3.40.50.720">
    <property type="entry name" value="NAD(P)-binding Rossmann-like Domain"/>
    <property type="match status" value="1"/>
</dbReference>
<dbReference type="EMBL" id="KE384756">
    <property type="protein sequence ID" value="KJK74603.1"/>
    <property type="molecule type" value="Genomic_DNA"/>
</dbReference>
<feature type="region of interest" description="Disordered" evidence="8">
    <location>
        <begin position="331"/>
        <end position="373"/>
    </location>
</feature>
<dbReference type="InterPro" id="IPR013149">
    <property type="entry name" value="ADH-like_C"/>
</dbReference>
<evidence type="ECO:0000256" key="8">
    <source>
        <dbReference type="SAM" id="MobiDB-lite"/>
    </source>
</evidence>
<feature type="domain" description="Zn(2)-C6 fungal-type" evidence="9">
    <location>
        <begin position="302"/>
        <end position="329"/>
    </location>
</feature>
<organism evidence="10 11">
    <name type="scientific">Metarhizium anisopliae BRIP 53293</name>
    <dbReference type="NCBI Taxonomy" id="1291518"/>
    <lineage>
        <taxon>Eukaryota</taxon>
        <taxon>Fungi</taxon>
        <taxon>Dikarya</taxon>
        <taxon>Ascomycota</taxon>
        <taxon>Pezizomycotina</taxon>
        <taxon>Sordariomycetes</taxon>
        <taxon>Hypocreomycetidae</taxon>
        <taxon>Hypocreales</taxon>
        <taxon>Clavicipitaceae</taxon>
        <taxon>Metarhizium</taxon>
    </lineage>
</organism>
<dbReference type="AlphaFoldDB" id="A0A0D9NLI4"/>
<protein>
    <recommendedName>
        <fullName evidence="9">Zn(2)-C6 fungal-type domain-containing protein</fullName>
    </recommendedName>
</protein>
<dbReference type="PROSITE" id="PS50048">
    <property type="entry name" value="ZN2_CY6_FUNGAL_2"/>
    <property type="match status" value="1"/>
</dbReference>
<dbReference type="Pfam" id="PF04082">
    <property type="entry name" value="Fungal_trans"/>
    <property type="match status" value="1"/>
</dbReference>
<dbReference type="Pfam" id="PF08240">
    <property type="entry name" value="ADH_N"/>
    <property type="match status" value="1"/>
</dbReference>
<dbReference type="CDD" id="cd08278">
    <property type="entry name" value="benzyl_alcohol_DH"/>
    <property type="match status" value="1"/>
</dbReference>
<dbReference type="CDD" id="cd00067">
    <property type="entry name" value="GAL4"/>
    <property type="match status" value="1"/>
</dbReference>
<keyword evidence="3 7" id="KW-0479">Metal-binding</keyword>
<keyword evidence="5" id="KW-0560">Oxidoreductase</keyword>
<sequence length="976" mass="104430">MATTTALVLSEINAPFSFETVRLDALRPDEALVEIHASGICHTDLSCADGTLPAFAPAVFGHEGAGIVKEIGSQVQHVAVGDKVLLSFAHCQQCAQCKDGHPAHCYSFKALNFGGTRPDGSSAMRRQEEQGGQALYSRFFGQSSFSRHTVVSVSSLVKVPDTTDLALFAPLGCGLQTGAGAVLNTLDVQAGSSVAVFGAGSVGMSAIMAAKMRRAKIIIAIDLQKSRLELASRLGATHTLLGSDPDIVAKIGELAPPNGVNYAVDCTGVPAVIETMIQALGSRGHAASVGAPTVSLATVVGCKRRKERCDGRQPCGRCTERRVHNECRYETEHGGRAAKLHPARHRGGSISSSRGRSSVEPPSVTIDIADSSPAATPLDQSRLILDKKGRFMYLGDSANPSFLQSIRRLVRETQGPGPFVDDPLRPAMVEASPEGAPAWLDAGSDHKSPPALTEDEARHFARQFYLCTNGILDLYDKPVLLDQVPRALARDAVALPLAKPVVYLILALGAQSSPKDLGEVAESCFNYGRYLSARYLMDDPSTLAVEAYILIAMYLLAASRRNAAFMHLGFAVRAAYALGLHLKAVSMRFTADEFRRRERIWKSLRSIDILSSALLGRPPATKETRDTAAPDDYSACSDLLAIMEQVLTDVYEQRQISATTLNRVASRQREWAAVFTRGLAADNIEPGDGVEGGAPNMGLTHLKVVFHWTVMLLTRPFLSERVAAHARQAASSSSSSSSPAWTPAESSRVLAHACVNSAIRTLALLEPLVEAWDTPTRLPFSVSCVVHSALVVGLAHFGDMHQIFPLDKSMYTARSLLQRFSSDAIAFRNCTIVRLLHEACQAYAEKRHAASMDMEGQLISSLFGQLHYTPPGTTGPAEPADHSALRAFGDDAAAADASWDSVSPAKTTVQPLSPSSTPATMPKHDDDAAALPLEVSSVFDGGNILGDEDIVNLESRDDLVSLYALIDTSGGYLGLE</sequence>
<dbReference type="GO" id="GO:0003677">
    <property type="term" value="F:DNA binding"/>
    <property type="evidence" value="ECO:0007669"/>
    <property type="project" value="InterPro"/>
</dbReference>
<evidence type="ECO:0000259" key="9">
    <source>
        <dbReference type="PROSITE" id="PS50048"/>
    </source>
</evidence>
<feature type="compositionally biased region" description="Polar residues" evidence="8">
    <location>
        <begin position="906"/>
        <end position="919"/>
    </location>
</feature>
<reference evidence="11" key="1">
    <citation type="journal article" date="2014" name="BMC Genomics">
        <title>The genome sequence of the biocontrol fungus Metarhizium anisopliae and comparative genomics of Metarhizium species.</title>
        <authorList>
            <person name="Pattemore J.A."/>
            <person name="Hane J.K."/>
            <person name="Williams A.H."/>
            <person name="Wilson B.A."/>
            <person name="Stodart B.J."/>
            <person name="Ash G.J."/>
        </authorList>
    </citation>
    <scope>NUCLEOTIDE SEQUENCE [LARGE SCALE GENOMIC DNA]</scope>
    <source>
        <strain evidence="11">BRIP 53293</strain>
    </source>
</reference>
<dbReference type="InterPro" id="IPR036864">
    <property type="entry name" value="Zn2-C6_fun-type_DNA-bd_sf"/>
</dbReference>
<name>A0A0D9NLI4_METAN</name>
<keyword evidence="6" id="KW-0539">Nucleus</keyword>
<dbReference type="GO" id="GO:0006351">
    <property type="term" value="P:DNA-templated transcription"/>
    <property type="evidence" value="ECO:0007669"/>
    <property type="project" value="InterPro"/>
</dbReference>
<dbReference type="Gene3D" id="3.90.180.10">
    <property type="entry name" value="Medium-chain alcohol dehydrogenases, catalytic domain"/>
    <property type="match status" value="1"/>
</dbReference>
<dbReference type="InterPro" id="IPR011032">
    <property type="entry name" value="GroES-like_sf"/>
</dbReference>
<dbReference type="GO" id="GO:0000981">
    <property type="term" value="F:DNA-binding transcription factor activity, RNA polymerase II-specific"/>
    <property type="evidence" value="ECO:0007669"/>
    <property type="project" value="InterPro"/>
</dbReference>
<dbReference type="PROSITE" id="PS00059">
    <property type="entry name" value="ADH_ZINC"/>
    <property type="match status" value="1"/>
</dbReference>
<dbReference type="InterPro" id="IPR002328">
    <property type="entry name" value="ADH_Zn_CS"/>
</dbReference>
<evidence type="ECO:0000256" key="2">
    <source>
        <dbReference type="ARBA" id="ARBA00008072"/>
    </source>
</evidence>
<keyword evidence="11" id="KW-1185">Reference proteome</keyword>
<evidence type="ECO:0000256" key="7">
    <source>
        <dbReference type="RuleBase" id="RU361277"/>
    </source>
</evidence>
<evidence type="ECO:0000256" key="4">
    <source>
        <dbReference type="ARBA" id="ARBA00022833"/>
    </source>
</evidence>
<evidence type="ECO:0000313" key="10">
    <source>
        <dbReference type="EMBL" id="KJK74603.1"/>
    </source>
</evidence>
<dbReference type="InterPro" id="IPR036291">
    <property type="entry name" value="NAD(P)-bd_dom_sf"/>
</dbReference>
<dbReference type="InterPro" id="IPR013154">
    <property type="entry name" value="ADH-like_N"/>
</dbReference>
<dbReference type="SMART" id="SM00829">
    <property type="entry name" value="PKS_ER"/>
    <property type="match status" value="1"/>
</dbReference>
<dbReference type="GO" id="GO:0016491">
    <property type="term" value="F:oxidoreductase activity"/>
    <property type="evidence" value="ECO:0007669"/>
    <property type="project" value="UniProtKB-KW"/>
</dbReference>
<accession>A0A0D9NLI4</accession>
<dbReference type="CDD" id="cd12148">
    <property type="entry name" value="fungal_TF_MHR"/>
    <property type="match status" value="1"/>
</dbReference>
<dbReference type="Gene3D" id="4.10.240.10">
    <property type="entry name" value="Zn(2)-C6 fungal-type DNA-binding domain"/>
    <property type="match status" value="1"/>
</dbReference>
<evidence type="ECO:0000313" key="11">
    <source>
        <dbReference type="Proteomes" id="UP000054544"/>
    </source>
</evidence>
<evidence type="ECO:0000256" key="5">
    <source>
        <dbReference type="ARBA" id="ARBA00023002"/>
    </source>
</evidence>
<dbReference type="PANTHER" id="PTHR43350">
    <property type="entry name" value="NAD-DEPENDENT ALCOHOL DEHYDROGENASE"/>
    <property type="match status" value="1"/>
</dbReference>
<dbReference type="OrthoDB" id="47007at2759"/>
<dbReference type="SMART" id="SM00906">
    <property type="entry name" value="Fungal_trans"/>
    <property type="match status" value="1"/>
</dbReference>
<comment type="cofactor">
    <cofactor evidence="1 7">
        <name>Zn(2+)</name>
        <dbReference type="ChEBI" id="CHEBI:29105"/>
    </cofactor>
</comment>
<gene>
    <name evidence="10" type="ORF">H634G_10132</name>
</gene>
<dbReference type="STRING" id="1291518.A0A0D9NLI4"/>
<feature type="region of interest" description="Disordered" evidence="8">
    <location>
        <begin position="899"/>
        <end position="922"/>
    </location>
</feature>
<dbReference type="PANTHER" id="PTHR43350:SF11">
    <property type="entry name" value="ENOYL REDUCTASE (ER) DOMAIN-CONTAINING PROTEIN"/>
    <property type="match status" value="1"/>
</dbReference>
<evidence type="ECO:0000256" key="1">
    <source>
        <dbReference type="ARBA" id="ARBA00001947"/>
    </source>
</evidence>
<dbReference type="InterPro" id="IPR007219">
    <property type="entry name" value="XnlR_reg_dom"/>
</dbReference>
<feature type="compositionally biased region" description="Basic residues" evidence="8">
    <location>
        <begin position="336"/>
        <end position="347"/>
    </location>
</feature>
<dbReference type="SUPFAM" id="SSF50129">
    <property type="entry name" value="GroES-like"/>
    <property type="match status" value="1"/>
</dbReference>
<feature type="compositionally biased region" description="Low complexity" evidence="8">
    <location>
        <begin position="348"/>
        <end position="358"/>
    </location>
</feature>
<comment type="similarity">
    <text evidence="2 7">Belongs to the zinc-containing alcohol dehydrogenase family.</text>
</comment>
<dbReference type="GO" id="GO:0008270">
    <property type="term" value="F:zinc ion binding"/>
    <property type="evidence" value="ECO:0007669"/>
    <property type="project" value="InterPro"/>
</dbReference>
<dbReference type="Proteomes" id="UP000054544">
    <property type="component" value="Unassembled WGS sequence"/>
</dbReference>
<dbReference type="InterPro" id="IPR001138">
    <property type="entry name" value="Zn2Cys6_DnaBD"/>
</dbReference>
<dbReference type="Pfam" id="PF00107">
    <property type="entry name" value="ADH_zinc_N"/>
    <property type="match status" value="1"/>
</dbReference>
<proteinExistence type="inferred from homology"/>